<evidence type="ECO:0000259" key="2">
    <source>
        <dbReference type="PROSITE" id="PS50011"/>
    </source>
</evidence>
<dbReference type="CDD" id="cd00180">
    <property type="entry name" value="PKc"/>
    <property type="match status" value="1"/>
</dbReference>
<dbReference type="Pfam" id="PF00069">
    <property type="entry name" value="Pkinase"/>
    <property type="match status" value="1"/>
</dbReference>
<proteinExistence type="predicted"/>
<dbReference type="GO" id="GO:0005524">
    <property type="term" value="F:ATP binding"/>
    <property type="evidence" value="ECO:0007669"/>
    <property type="project" value="InterPro"/>
</dbReference>
<dbReference type="EMBL" id="MU864952">
    <property type="protein sequence ID" value="KAK4464071.1"/>
    <property type="molecule type" value="Genomic_DNA"/>
</dbReference>
<sequence length="631" mass="71313">MLSEHLTPAQSRAISDGHQVPQVSKSLMPETAPILERLLTLRCRPRGRRGPGFYPRGSVEALITEEVVVKQITAQRASDPEVSRLSQDQVQEYAVTVCGTRLPNKPECFSYKKIFAILLLMKRAWEIVRFVDGGLCDDDLPLVAVTTDPETGLFRLRHRNDTLADLECLRGWDLMDHETFDGHQWTMVAPSFADEGHQHPRFYKLDEKAIMPWLSEAAIVQGGYGTVTRVQIHPCHYDFDTNPVCSSFGGYFAIKQFRTDKYLERAGSRLQAGRHSFHDPDACARELAPATLKEDFQREFETLSRFSGKSKAHEHLITLLAAYQRGDECCFIFPWAHSDLGALLRSCIEPGSALQKLNLQWLIEQCKGVADGLQRIHKDQAAGIRLQGDQGGANSGQVYGRHGDIKPENILLFKDHQDPAHAGKLAITDFGLARFHHYDTKTYFQHDKIAATPTYRPPECDTDFPIIISPSFDIWSLGCVFLEFITWFLGGGPLVTSFRQQRKAPDALTYGFNMEQFFELMQEEGQETPRVRARVKVEVNEFVNDLHSHPECSDTIHDFLDFVMNEMLIVESQGSRKRALGVQVLRELEGLYQRVIDPTFQLIPNLRSSPPGWIDNPRGGGGEYLSVPTVN</sequence>
<protein>
    <submittedName>
        <fullName evidence="3">Kinase-like domain-containing protein</fullName>
    </submittedName>
</protein>
<keyword evidence="3" id="KW-0418">Kinase</keyword>
<dbReference type="PROSITE" id="PS50011">
    <property type="entry name" value="PROTEIN_KINASE_DOM"/>
    <property type="match status" value="1"/>
</dbReference>
<dbReference type="PANTHER" id="PTHR24359:SF37">
    <property type="entry name" value="PROTEIN KINASE DOMAIN-CONTAINING PROTEIN"/>
    <property type="match status" value="1"/>
</dbReference>
<dbReference type="GO" id="GO:0004674">
    <property type="term" value="F:protein serine/threonine kinase activity"/>
    <property type="evidence" value="ECO:0007669"/>
    <property type="project" value="TreeGrafter"/>
</dbReference>
<comment type="caution">
    <text evidence="3">The sequence shown here is derived from an EMBL/GenBank/DDBJ whole genome shotgun (WGS) entry which is preliminary data.</text>
</comment>
<dbReference type="AlphaFoldDB" id="A0AAV9HWB2"/>
<reference evidence="3" key="1">
    <citation type="journal article" date="2023" name="Mol. Phylogenet. Evol.">
        <title>Genome-scale phylogeny and comparative genomics of the fungal order Sordariales.</title>
        <authorList>
            <person name="Hensen N."/>
            <person name="Bonometti L."/>
            <person name="Westerberg I."/>
            <person name="Brannstrom I.O."/>
            <person name="Guillou S."/>
            <person name="Cros-Aarteil S."/>
            <person name="Calhoun S."/>
            <person name="Haridas S."/>
            <person name="Kuo A."/>
            <person name="Mondo S."/>
            <person name="Pangilinan J."/>
            <person name="Riley R."/>
            <person name="LaButti K."/>
            <person name="Andreopoulos B."/>
            <person name="Lipzen A."/>
            <person name="Chen C."/>
            <person name="Yan M."/>
            <person name="Daum C."/>
            <person name="Ng V."/>
            <person name="Clum A."/>
            <person name="Steindorff A."/>
            <person name="Ohm R.A."/>
            <person name="Martin F."/>
            <person name="Silar P."/>
            <person name="Natvig D.O."/>
            <person name="Lalanne C."/>
            <person name="Gautier V."/>
            <person name="Ament-Velasquez S.L."/>
            <person name="Kruys A."/>
            <person name="Hutchinson M.I."/>
            <person name="Powell A.J."/>
            <person name="Barry K."/>
            <person name="Miller A.N."/>
            <person name="Grigoriev I.V."/>
            <person name="Debuchy R."/>
            <person name="Gladieux P."/>
            <person name="Hiltunen Thoren M."/>
            <person name="Johannesson H."/>
        </authorList>
    </citation>
    <scope>NUCLEOTIDE SEQUENCE</scope>
    <source>
        <strain evidence="3">PSN324</strain>
    </source>
</reference>
<dbReference type="SMART" id="SM00220">
    <property type="entry name" value="S_TKc"/>
    <property type="match status" value="1"/>
</dbReference>
<keyword evidence="4" id="KW-1185">Reference proteome</keyword>
<evidence type="ECO:0000313" key="3">
    <source>
        <dbReference type="EMBL" id="KAK4464071.1"/>
    </source>
</evidence>
<accession>A0AAV9HWB2</accession>
<keyword evidence="3" id="KW-0808">Transferase</keyword>
<evidence type="ECO:0000256" key="1">
    <source>
        <dbReference type="SAM" id="MobiDB-lite"/>
    </source>
</evidence>
<evidence type="ECO:0000313" key="4">
    <source>
        <dbReference type="Proteomes" id="UP001321749"/>
    </source>
</evidence>
<organism evidence="3 4">
    <name type="scientific">Cladorrhinum samala</name>
    <dbReference type="NCBI Taxonomy" id="585594"/>
    <lineage>
        <taxon>Eukaryota</taxon>
        <taxon>Fungi</taxon>
        <taxon>Dikarya</taxon>
        <taxon>Ascomycota</taxon>
        <taxon>Pezizomycotina</taxon>
        <taxon>Sordariomycetes</taxon>
        <taxon>Sordariomycetidae</taxon>
        <taxon>Sordariales</taxon>
        <taxon>Podosporaceae</taxon>
        <taxon>Cladorrhinum</taxon>
    </lineage>
</organism>
<dbReference type="PANTHER" id="PTHR24359">
    <property type="entry name" value="SERINE/THREONINE-PROTEIN KINASE SBK1"/>
    <property type="match status" value="1"/>
</dbReference>
<dbReference type="Proteomes" id="UP001321749">
    <property type="component" value="Unassembled WGS sequence"/>
</dbReference>
<dbReference type="Gene3D" id="1.10.510.10">
    <property type="entry name" value="Transferase(Phosphotransferase) domain 1"/>
    <property type="match status" value="1"/>
</dbReference>
<dbReference type="InterPro" id="IPR000719">
    <property type="entry name" value="Prot_kinase_dom"/>
</dbReference>
<reference evidence="3" key="2">
    <citation type="submission" date="2023-06" db="EMBL/GenBank/DDBJ databases">
        <authorList>
            <consortium name="Lawrence Berkeley National Laboratory"/>
            <person name="Mondo S.J."/>
            <person name="Hensen N."/>
            <person name="Bonometti L."/>
            <person name="Westerberg I."/>
            <person name="Brannstrom I.O."/>
            <person name="Guillou S."/>
            <person name="Cros-Aarteil S."/>
            <person name="Calhoun S."/>
            <person name="Haridas S."/>
            <person name="Kuo A."/>
            <person name="Pangilinan J."/>
            <person name="Riley R."/>
            <person name="Labutti K."/>
            <person name="Andreopoulos B."/>
            <person name="Lipzen A."/>
            <person name="Chen C."/>
            <person name="Yanf M."/>
            <person name="Daum C."/>
            <person name="Ng V."/>
            <person name="Clum A."/>
            <person name="Steindorff A."/>
            <person name="Ohm R."/>
            <person name="Martin F."/>
            <person name="Silar P."/>
            <person name="Natvig D."/>
            <person name="Lalanne C."/>
            <person name="Gautier V."/>
            <person name="Ament-Velasquez S.L."/>
            <person name="Kruys A."/>
            <person name="Hutchinson M.I."/>
            <person name="Powell A.J."/>
            <person name="Barry K."/>
            <person name="Miller A.N."/>
            <person name="Grigoriev I.V."/>
            <person name="Debuchy R."/>
            <person name="Gladieux P."/>
            <person name="Thoren M.H."/>
            <person name="Johannesson H."/>
        </authorList>
    </citation>
    <scope>NUCLEOTIDE SEQUENCE</scope>
    <source>
        <strain evidence="3">PSN324</strain>
    </source>
</reference>
<feature type="region of interest" description="Disordered" evidence="1">
    <location>
        <begin position="1"/>
        <end position="26"/>
    </location>
</feature>
<gene>
    <name evidence="3" type="ORF">QBC42DRAFT_221459</name>
</gene>
<name>A0AAV9HWB2_9PEZI</name>
<feature type="domain" description="Protein kinase" evidence="2">
    <location>
        <begin position="213"/>
        <end position="560"/>
    </location>
</feature>
<dbReference type="SUPFAM" id="SSF56112">
    <property type="entry name" value="Protein kinase-like (PK-like)"/>
    <property type="match status" value="1"/>
</dbReference>
<dbReference type="InterPro" id="IPR011009">
    <property type="entry name" value="Kinase-like_dom_sf"/>
</dbReference>